<accession>A0A915JAH2</accession>
<organism evidence="3 4">
    <name type="scientific">Romanomermis culicivorax</name>
    <name type="common">Nematode worm</name>
    <dbReference type="NCBI Taxonomy" id="13658"/>
    <lineage>
        <taxon>Eukaryota</taxon>
        <taxon>Metazoa</taxon>
        <taxon>Ecdysozoa</taxon>
        <taxon>Nematoda</taxon>
        <taxon>Enoplea</taxon>
        <taxon>Dorylaimia</taxon>
        <taxon>Mermithida</taxon>
        <taxon>Mermithoidea</taxon>
        <taxon>Mermithidae</taxon>
        <taxon>Romanomermis</taxon>
    </lineage>
</organism>
<protein>
    <submittedName>
        <fullName evidence="4">DB domain-containing protein</fullName>
    </submittedName>
</protein>
<keyword evidence="3" id="KW-1185">Reference proteome</keyword>
<evidence type="ECO:0000259" key="1">
    <source>
        <dbReference type="Pfam" id="PF01682"/>
    </source>
</evidence>
<dbReference type="Pfam" id="PF01682">
    <property type="entry name" value="DB"/>
    <property type="match status" value="1"/>
</dbReference>
<dbReference type="AlphaFoldDB" id="A0A915JAH2"/>
<evidence type="ECO:0000313" key="3">
    <source>
        <dbReference type="Proteomes" id="UP000887565"/>
    </source>
</evidence>
<dbReference type="WBParaSite" id="nRc.2.0.1.t23152-RA">
    <property type="protein sequence ID" value="nRc.2.0.1.t23152-RA"/>
    <property type="gene ID" value="nRc.2.0.1.g23152"/>
</dbReference>
<dbReference type="Proteomes" id="UP000887565">
    <property type="component" value="Unplaced"/>
</dbReference>
<reference evidence="4" key="1">
    <citation type="submission" date="2022-11" db="UniProtKB">
        <authorList>
            <consortium name="WormBaseParasite"/>
        </authorList>
    </citation>
    <scope>IDENTIFICATION</scope>
</reference>
<dbReference type="Pfam" id="PF10291">
    <property type="entry name" value="muHD"/>
    <property type="match status" value="1"/>
</dbReference>
<feature type="domain" description="Domain of unknown function DB" evidence="1">
    <location>
        <begin position="316"/>
        <end position="418"/>
    </location>
</feature>
<dbReference type="InterPro" id="IPR018808">
    <property type="entry name" value="Muniscin_C"/>
</dbReference>
<proteinExistence type="predicted"/>
<evidence type="ECO:0000313" key="4">
    <source>
        <dbReference type="WBParaSite" id="nRc.2.0.1.t23152-RA"/>
    </source>
</evidence>
<dbReference type="PANTHER" id="PTHR21679">
    <property type="entry name" value="DOMAIN OF UNKNOWN FUNCTION DB DOMAIN-CONTAINING PROTEIN-RELATED"/>
    <property type="match status" value="1"/>
</dbReference>
<dbReference type="InterPro" id="IPR002602">
    <property type="entry name" value="DB"/>
</dbReference>
<feature type="domain" description="Muniscin C-terminal" evidence="2">
    <location>
        <begin position="7"/>
        <end position="151"/>
    </location>
</feature>
<name>A0A915JAH2_ROMCU</name>
<evidence type="ECO:0000259" key="2">
    <source>
        <dbReference type="Pfam" id="PF10291"/>
    </source>
</evidence>
<sequence length="495" mass="55189">QSSFHASSSHQFLFNQASLIEYLKRRRLANPNCPFYNVDVLRYEVKTPLHNNGAENQGSNCCSFCPLILQSFWKSSVQNLDLVIQYSYNKECPFLKTTADQENLPMSGVLLTTEISGGHFVSAQLKPEGQDNDSRKLVWKIDNLSQEEKIDRSNEKSDSTTFKTQYLKARLNFSNLSASTAGAAAVPLSTNVQFQILDALVSGCRISLGQNANSFYRLSLYSLAVISRFSSCNVLLANEEKSKFCSFCDSPSFSNECSSQCSSACSSDTIAKRPKMANTVAKPKKIANKENEVNEICDGIHPCVDLATANQHFRQCCTQISLSATCLPYCRYNVTQSELAMSIMRGECSVNTLQFYLQCAANNKDSTPCCQAAKVLDGNRSACKVLCNPQDPDFPTSRMEAQKLAPCIGQFRTIEKCHWASIEKNDVATIKCITFFPTIAGFPSPESSKLLWCEEVRYSVVMAQFVLSNQGKNKLVHDNYLYTLSKRTLDDEYSI</sequence>